<accession>A0A142BLT1</accession>
<keyword evidence="9 15" id="KW-0297">G-protein coupled receptor</keyword>
<keyword evidence="5 15" id="KW-0812">Transmembrane</keyword>
<keyword evidence="7 15" id="KW-1133">Transmembrane helix</keyword>
<evidence type="ECO:0000256" key="10">
    <source>
        <dbReference type="ARBA" id="ARBA00023136"/>
    </source>
</evidence>
<keyword evidence="14" id="KW-0844">Vision</keyword>
<keyword evidence="13 15" id="KW-0807">Transducer</keyword>
<dbReference type="GO" id="GO:0007602">
    <property type="term" value="P:phototransduction"/>
    <property type="evidence" value="ECO:0007669"/>
    <property type="project" value="UniProtKB-KW"/>
</dbReference>
<comment type="subcellular location">
    <subcellularLocation>
        <location evidence="1 15">Membrane</location>
        <topology evidence="1 15">Multi-pass membrane protein</topology>
    </subcellularLocation>
</comment>
<keyword evidence="12 15" id="KW-0675">Receptor</keyword>
<dbReference type="PROSITE" id="PS50262">
    <property type="entry name" value="G_PROTEIN_RECEP_F1_2"/>
    <property type="match status" value="1"/>
</dbReference>
<dbReference type="GO" id="GO:0007601">
    <property type="term" value="P:visual perception"/>
    <property type="evidence" value="ECO:0007669"/>
    <property type="project" value="UniProtKB-KW"/>
</dbReference>
<dbReference type="PROSITE" id="PS00237">
    <property type="entry name" value="G_PROTEIN_RECEP_F1_1"/>
    <property type="match status" value="1"/>
</dbReference>
<keyword evidence="3" id="KW-0597">Phosphoprotein</keyword>
<feature type="transmembrane region" description="Helical" evidence="15">
    <location>
        <begin position="90"/>
        <end position="108"/>
    </location>
</feature>
<keyword evidence="2 15" id="KW-0600">Photoreceptor protein</keyword>
<evidence type="ECO:0000256" key="8">
    <source>
        <dbReference type="ARBA" id="ARBA00022991"/>
    </source>
</evidence>
<dbReference type="InterPro" id="IPR001760">
    <property type="entry name" value="Opsin"/>
</dbReference>
<evidence type="ECO:0000256" key="11">
    <source>
        <dbReference type="ARBA" id="ARBA00023157"/>
    </source>
</evidence>
<evidence type="ECO:0000256" key="13">
    <source>
        <dbReference type="ARBA" id="ARBA00023224"/>
    </source>
</evidence>
<feature type="transmembrane region" description="Helical" evidence="15">
    <location>
        <begin position="218"/>
        <end position="242"/>
    </location>
</feature>
<keyword evidence="6 15" id="KW-0681">Retinal protein</keyword>
<dbReference type="PRINTS" id="PR00578">
    <property type="entry name" value="OPSINLTRLEYE"/>
</dbReference>
<reference evidence="17" key="1">
    <citation type="submission" date="2016-02" db="EMBL/GenBank/DDBJ databases">
        <title>The opsin repertoire of the Antarctic krill Euphausia superba.</title>
        <authorList>
            <person name="Biscontin A."/>
            <person name="Frigato E."/>
            <person name="Sales G."/>
            <person name="Mazzotta G."/>
            <person name="Teschke M."/>
            <person name="de Pitta' C."/>
            <person name="Jarman S."/>
            <person name="Meyer B."/>
            <person name="Costa R."/>
            <person name="Bertolucci C."/>
        </authorList>
    </citation>
    <scope>NUCLEOTIDE SEQUENCE</scope>
</reference>
<dbReference type="PRINTS" id="PR00237">
    <property type="entry name" value="GPCRRHODOPSN"/>
</dbReference>
<protein>
    <submittedName>
        <fullName evidence="17">Opsin 6</fullName>
    </submittedName>
</protein>
<evidence type="ECO:0000256" key="4">
    <source>
        <dbReference type="ARBA" id="ARBA00022606"/>
    </source>
</evidence>
<feature type="domain" description="G-protein coupled receptors family 1 profile" evidence="16">
    <location>
        <begin position="70"/>
        <end position="332"/>
    </location>
</feature>
<dbReference type="InterPro" id="IPR000276">
    <property type="entry name" value="GPCR_Rhodpsn"/>
</dbReference>
<evidence type="ECO:0000259" key="16">
    <source>
        <dbReference type="PROSITE" id="PS50262"/>
    </source>
</evidence>
<dbReference type="PRINTS" id="PR00238">
    <property type="entry name" value="OPSIN"/>
</dbReference>
<dbReference type="SUPFAM" id="SSF81321">
    <property type="entry name" value="Family A G protein-coupled receptor-like"/>
    <property type="match status" value="1"/>
</dbReference>
<organism evidence="17">
    <name type="scientific">Euphausia superba</name>
    <name type="common">Antarctic krill</name>
    <dbReference type="NCBI Taxonomy" id="6819"/>
    <lineage>
        <taxon>Eukaryota</taxon>
        <taxon>Metazoa</taxon>
        <taxon>Ecdysozoa</taxon>
        <taxon>Arthropoda</taxon>
        <taxon>Crustacea</taxon>
        <taxon>Multicrustacea</taxon>
        <taxon>Malacostraca</taxon>
        <taxon>Eumalacostraca</taxon>
        <taxon>Eucarida</taxon>
        <taxon>Euphausiacea</taxon>
        <taxon>Euphausiidae</taxon>
        <taxon>Euphausia</taxon>
    </lineage>
</organism>
<dbReference type="InterPro" id="IPR017452">
    <property type="entry name" value="GPCR_Rhodpsn_7TM"/>
</dbReference>
<dbReference type="PROSITE" id="PS00238">
    <property type="entry name" value="OPSIN"/>
    <property type="match status" value="1"/>
</dbReference>
<evidence type="ECO:0000256" key="14">
    <source>
        <dbReference type="ARBA" id="ARBA00023305"/>
    </source>
</evidence>
<keyword evidence="11" id="KW-1015">Disulfide bond</keyword>
<name>A0A142BLT1_EUPSU</name>
<dbReference type="InterPro" id="IPR050125">
    <property type="entry name" value="GPCR_opsins"/>
</dbReference>
<dbReference type="GO" id="GO:0016020">
    <property type="term" value="C:membrane"/>
    <property type="evidence" value="ECO:0007669"/>
    <property type="project" value="UniProtKB-SubCell"/>
</dbReference>
<evidence type="ECO:0000256" key="5">
    <source>
        <dbReference type="ARBA" id="ARBA00022692"/>
    </source>
</evidence>
<evidence type="ECO:0000256" key="9">
    <source>
        <dbReference type="ARBA" id="ARBA00023040"/>
    </source>
</evidence>
<dbReference type="AlphaFoldDB" id="A0A142BLT1"/>
<evidence type="ECO:0000313" key="17">
    <source>
        <dbReference type="EMBL" id="AMP19652.1"/>
    </source>
</evidence>
<proteinExistence type="evidence at transcript level"/>
<keyword evidence="8 15" id="KW-0157">Chromophore</keyword>
<comment type="similarity">
    <text evidence="15">Belongs to the G-protein coupled receptor 1 family. Opsin subfamily.</text>
</comment>
<feature type="transmembrane region" description="Helical" evidence="15">
    <location>
        <begin position="170"/>
        <end position="191"/>
    </location>
</feature>
<dbReference type="InterPro" id="IPR001391">
    <property type="entry name" value="Opsin_lateye"/>
</dbReference>
<evidence type="ECO:0000256" key="15">
    <source>
        <dbReference type="RuleBase" id="RU004951"/>
    </source>
</evidence>
<evidence type="ECO:0000256" key="2">
    <source>
        <dbReference type="ARBA" id="ARBA00022543"/>
    </source>
</evidence>
<dbReference type="GO" id="GO:0004930">
    <property type="term" value="F:G protein-coupled receptor activity"/>
    <property type="evidence" value="ECO:0007669"/>
    <property type="project" value="UniProtKB-KW"/>
</dbReference>
<sequence length="380" mass="43241">MGYWGLNFQIPTPSLQSTNPYGNYTVVDIVTPDMLHRIDPHWYQFPPMNPMWYGILGFVISIALILSLFGNGVVIYVFVTTKNLRTPANFLIVNLAVADFCMMTSVSFPMIVNCVFRTWVLGPFICDIYGMCGSLFGCVAIYSMMFITYDRYNVIVKGITNKPPTYKGSFAKITFSWIWCTGWCIAPILGWNRYVPEGNMTVCGTDYLSKDWLSQSYLYAYGAIVYFCPLLYVLWAYTYIVSSVAAHEKNMRLQAEKMGMKSLRTEESQKMSVEFRLARIALMTVALWFIAWTPYCVINFVGMNAKHYITPLFSVWGSLFSKLNAIYNPIVYAISHPKYRAALYTKMPWLSCSTDEESDVGGDRTTIVTNSSIIPKSTNT</sequence>
<dbReference type="Gene3D" id="1.20.1070.10">
    <property type="entry name" value="Rhodopsin 7-helix transmembrane proteins"/>
    <property type="match status" value="1"/>
</dbReference>
<keyword evidence="4 15" id="KW-0716">Sensory transduction</keyword>
<feature type="transmembrane region" description="Helical" evidence="15">
    <location>
        <begin position="128"/>
        <end position="149"/>
    </location>
</feature>
<dbReference type="Pfam" id="PF00001">
    <property type="entry name" value="7tm_1"/>
    <property type="match status" value="1"/>
</dbReference>
<evidence type="ECO:0000256" key="6">
    <source>
        <dbReference type="ARBA" id="ARBA00022925"/>
    </source>
</evidence>
<evidence type="ECO:0000256" key="7">
    <source>
        <dbReference type="ARBA" id="ARBA00022989"/>
    </source>
</evidence>
<dbReference type="PANTHER" id="PTHR24240">
    <property type="entry name" value="OPSIN"/>
    <property type="match status" value="1"/>
</dbReference>
<dbReference type="EMBL" id="KU682724">
    <property type="protein sequence ID" value="AMP19652.1"/>
    <property type="molecule type" value="mRNA"/>
</dbReference>
<dbReference type="GO" id="GO:0009881">
    <property type="term" value="F:photoreceptor activity"/>
    <property type="evidence" value="ECO:0007669"/>
    <property type="project" value="UniProtKB-KW"/>
</dbReference>
<evidence type="ECO:0000256" key="1">
    <source>
        <dbReference type="ARBA" id="ARBA00004141"/>
    </source>
</evidence>
<evidence type="ECO:0000256" key="12">
    <source>
        <dbReference type="ARBA" id="ARBA00023170"/>
    </source>
</evidence>
<keyword evidence="10 15" id="KW-0472">Membrane</keyword>
<dbReference type="InterPro" id="IPR027430">
    <property type="entry name" value="Retinal_BS"/>
</dbReference>
<feature type="transmembrane region" description="Helical" evidence="15">
    <location>
        <begin position="51"/>
        <end position="78"/>
    </location>
</feature>
<evidence type="ECO:0000256" key="3">
    <source>
        <dbReference type="ARBA" id="ARBA00022553"/>
    </source>
</evidence>
<feature type="transmembrane region" description="Helical" evidence="15">
    <location>
        <begin position="313"/>
        <end position="334"/>
    </location>
</feature>
<feature type="transmembrane region" description="Helical" evidence="15">
    <location>
        <begin position="280"/>
        <end position="301"/>
    </location>
</feature>
<dbReference type="FunFam" id="1.20.1070.10:FF:000044">
    <property type="entry name" value="Opsin, ultraviolet-sensitive"/>
    <property type="match status" value="1"/>
</dbReference>